<sequence length="148" mass="17057">MNQDLFTNPFGIPPPSDDSYASLRRFTNEFEVGIPQDQFDTYKDKLANLLKALASKFQGDTPSQDNTTEIREMLQEFNEKFGSLEQEQKRLREEMIQAQSSLTERLESQADIISRIQQNDSKINRFVADDTKSYPFIEGLDLCLSCMN</sequence>
<dbReference type="EMBL" id="CP115612">
    <property type="protein sequence ID" value="WBW73189.1"/>
    <property type="molecule type" value="Genomic_DNA"/>
</dbReference>
<dbReference type="AlphaFoldDB" id="A0AAF0AWS3"/>
<accession>A0AAF0AWS3</accession>
<proteinExistence type="predicted"/>
<dbReference type="Proteomes" id="UP001212411">
    <property type="component" value="Chromosome 2"/>
</dbReference>
<keyword evidence="3" id="KW-1185">Reference proteome</keyword>
<dbReference type="KEGG" id="som:SOMG_03543"/>
<protein>
    <submittedName>
        <fullName evidence="2">Uncharacterized protein</fullName>
    </submittedName>
</protein>
<dbReference type="RefSeq" id="XP_056037432.1">
    <property type="nucleotide sequence ID" value="XM_056182333.1"/>
</dbReference>
<name>A0AAF0AWS3_9SCHI</name>
<evidence type="ECO:0000313" key="2">
    <source>
        <dbReference type="EMBL" id="WBW73189.1"/>
    </source>
</evidence>
<reference evidence="2 3" key="1">
    <citation type="journal article" date="2023" name="G3 (Bethesda)">
        <title>A high-quality reference genome for the fission yeast Schizosaccharomyces osmophilus.</title>
        <authorList>
            <person name="Jia G.S."/>
            <person name="Zhang W.C."/>
            <person name="Liang Y."/>
            <person name="Liu X.H."/>
            <person name="Rhind N."/>
            <person name="Pidoux A."/>
            <person name="Brysch-Herzberg M."/>
            <person name="Du L.L."/>
        </authorList>
    </citation>
    <scope>NUCLEOTIDE SEQUENCE [LARGE SCALE GENOMIC DNA]</scope>
    <source>
        <strain evidence="2 3">CBS 15793</strain>
    </source>
</reference>
<keyword evidence="1" id="KW-0175">Coiled coil</keyword>
<feature type="coiled-coil region" evidence="1">
    <location>
        <begin position="74"/>
        <end position="101"/>
    </location>
</feature>
<evidence type="ECO:0000313" key="3">
    <source>
        <dbReference type="Proteomes" id="UP001212411"/>
    </source>
</evidence>
<dbReference type="GeneID" id="80877022"/>
<gene>
    <name evidence="2" type="ORF">SOMG_03543</name>
</gene>
<organism evidence="2 3">
    <name type="scientific">Schizosaccharomyces osmophilus</name>
    <dbReference type="NCBI Taxonomy" id="2545709"/>
    <lineage>
        <taxon>Eukaryota</taxon>
        <taxon>Fungi</taxon>
        <taxon>Dikarya</taxon>
        <taxon>Ascomycota</taxon>
        <taxon>Taphrinomycotina</taxon>
        <taxon>Schizosaccharomycetes</taxon>
        <taxon>Schizosaccharomycetales</taxon>
        <taxon>Schizosaccharomycetaceae</taxon>
        <taxon>Schizosaccharomyces</taxon>
    </lineage>
</organism>
<evidence type="ECO:0000256" key="1">
    <source>
        <dbReference type="SAM" id="Coils"/>
    </source>
</evidence>